<feature type="transmembrane region" description="Helical" evidence="1">
    <location>
        <begin position="130"/>
        <end position="151"/>
    </location>
</feature>
<dbReference type="AlphaFoldDB" id="A0A1W2BUC5"/>
<sequence length="298" mass="32287">MRSKITMPTPTKRWLHIVGGALGFMGVAFVAVRLGSYAHVINFTRFNPISILLIVLLTLIYGAGNILLAQAWWCLLSFLDKKIAKNRAIKIYGISQLAKYVPGNIFHLAGRQAMGMAAGVTAEILLKSTLWELTLITLAGALFSLLVLPLLWPAVSIFAAITIFAVLVIGCVRAMNHFLSHLLGTAMILQIIFLAISGFIFISVILIINPQAISPAMFITLCGAYVVAWLGGLITPGAPAGAGIREMILLFLLDGGVAQVDLLLAVVLGRMITVLGDLLFFTITFKYFNGEATWTERL</sequence>
<proteinExistence type="predicted"/>
<dbReference type="STRING" id="1121400.SAMN02746065_109142"/>
<name>A0A1W2BUC5_9BACT</name>
<feature type="transmembrane region" description="Helical" evidence="1">
    <location>
        <begin position="214"/>
        <end position="235"/>
    </location>
</feature>
<reference evidence="2 3" key="1">
    <citation type="submission" date="2017-04" db="EMBL/GenBank/DDBJ databases">
        <authorList>
            <person name="Afonso C.L."/>
            <person name="Miller P.J."/>
            <person name="Scott M.A."/>
            <person name="Spackman E."/>
            <person name="Goraichik I."/>
            <person name="Dimitrov K.M."/>
            <person name="Suarez D.L."/>
            <person name="Swayne D.E."/>
        </authorList>
    </citation>
    <scope>NUCLEOTIDE SEQUENCE [LARGE SCALE GENOMIC DNA]</scope>
    <source>
        <strain evidence="2 3">DSM 3385</strain>
    </source>
</reference>
<dbReference type="EMBL" id="FWXY01000009">
    <property type="protein sequence ID" value="SMC76509.1"/>
    <property type="molecule type" value="Genomic_DNA"/>
</dbReference>
<accession>A0A1W2BUC5</accession>
<protein>
    <recommendedName>
        <fullName evidence="4">Lysylphosphatidylglycerol synthase TM region</fullName>
    </recommendedName>
</protein>
<dbReference type="Proteomes" id="UP000192418">
    <property type="component" value="Unassembled WGS sequence"/>
</dbReference>
<gene>
    <name evidence="2" type="ORF">SAMN02746065_109142</name>
</gene>
<feature type="transmembrane region" description="Helical" evidence="1">
    <location>
        <begin position="49"/>
        <end position="79"/>
    </location>
</feature>
<evidence type="ECO:0000313" key="2">
    <source>
        <dbReference type="EMBL" id="SMC76509.1"/>
    </source>
</evidence>
<keyword evidence="1" id="KW-0472">Membrane</keyword>
<feature type="transmembrane region" description="Helical" evidence="1">
    <location>
        <begin position="157"/>
        <end position="175"/>
    </location>
</feature>
<evidence type="ECO:0000256" key="1">
    <source>
        <dbReference type="SAM" id="Phobius"/>
    </source>
</evidence>
<organism evidence="2 3">
    <name type="scientific">Desulfocicer vacuolatum DSM 3385</name>
    <dbReference type="NCBI Taxonomy" id="1121400"/>
    <lineage>
        <taxon>Bacteria</taxon>
        <taxon>Pseudomonadati</taxon>
        <taxon>Thermodesulfobacteriota</taxon>
        <taxon>Desulfobacteria</taxon>
        <taxon>Desulfobacterales</taxon>
        <taxon>Desulfobacteraceae</taxon>
        <taxon>Desulfocicer</taxon>
    </lineage>
</organism>
<keyword evidence="3" id="KW-1185">Reference proteome</keyword>
<evidence type="ECO:0000313" key="3">
    <source>
        <dbReference type="Proteomes" id="UP000192418"/>
    </source>
</evidence>
<feature type="transmembrane region" description="Helical" evidence="1">
    <location>
        <begin position="14"/>
        <end position="37"/>
    </location>
</feature>
<keyword evidence="1" id="KW-0812">Transmembrane</keyword>
<evidence type="ECO:0008006" key="4">
    <source>
        <dbReference type="Google" id="ProtNLM"/>
    </source>
</evidence>
<keyword evidence="1" id="KW-1133">Transmembrane helix</keyword>
<feature type="transmembrane region" description="Helical" evidence="1">
    <location>
        <begin position="187"/>
        <end position="208"/>
    </location>
</feature>